<proteinExistence type="predicted"/>
<dbReference type="GO" id="GO:0016740">
    <property type="term" value="F:transferase activity"/>
    <property type="evidence" value="ECO:0007669"/>
    <property type="project" value="UniProtKB-KW"/>
</dbReference>
<dbReference type="CDD" id="cd04301">
    <property type="entry name" value="NAT_SF"/>
    <property type="match status" value="1"/>
</dbReference>
<dbReference type="InterPro" id="IPR016181">
    <property type="entry name" value="Acyl_CoA_acyltransferase"/>
</dbReference>
<gene>
    <name evidence="2" type="primary">sle_64060</name>
</gene>
<dbReference type="Proteomes" id="UP000035016">
    <property type="component" value="Chromosome Chromosome"/>
</dbReference>
<dbReference type="Gene3D" id="3.40.630.30">
    <property type="match status" value="1"/>
</dbReference>
<dbReference type="PANTHER" id="PTHR31435">
    <property type="entry name" value="PROTEIN NATD1"/>
    <property type="match status" value="1"/>
</dbReference>
<reference evidence="2 3" key="1">
    <citation type="submission" date="2015-02" db="EMBL/GenBank/DDBJ databases">
        <authorList>
            <person name="Gomez-Escribano P.J."/>
        </authorList>
    </citation>
    <scope>NUCLEOTIDE SEQUENCE [LARGE SCALE GENOMIC DNA]</scope>
    <source>
        <strain evidence="3">C34 (DSM 42122 / NRRL B-24963)</strain>
    </source>
</reference>
<evidence type="ECO:0000259" key="1">
    <source>
        <dbReference type="PROSITE" id="PS51729"/>
    </source>
</evidence>
<accession>A0A0F7W1L1</accession>
<keyword evidence="2" id="KW-0808">Transferase</keyword>
<organism evidence="2 3">
    <name type="scientific">Streptomyces leeuwenhoekii</name>
    <dbReference type="NCBI Taxonomy" id="1437453"/>
    <lineage>
        <taxon>Bacteria</taxon>
        <taxon>Bacillati</taxon>
        <taxon>Actinomycetota</taxon>
        <taxon>Actinomycetes</taxon>
        <taxon>Kitasatosporales</taxon>
        <taxon>Streptomycetaceae</taxon>
        <taxon>Streptomyces</taxon>
    </lineage>
</organism>
<dbReference type="EMBL" id="LN831790">
    <property type="protein sequence ID" value="CQR65860.1"/>
    <property type="molecule type" value="Genomic_DNA"/>
</dbReference>
<dbReference type="SUPFAM" id="SSF55729">
    <property type="entry name" value="Acyl-CoA N-acyltransferases (Nat)"/>
    <property type="match status" value="1"/>
</dbReference>
<feature type="domain" description="N-acetyltransferase" evidence="1">
    <location>
        <begin position="10"/>
        <end position="97"/>
    </location>
</feature>
<protein>
    <submittedName>
        <fullName evidence="2">Acetyltransferase</fullName>
    </submittedName>
</protein>
<dbReference type="PANTHER" id="PTHR31435:SF10">
    <property type="entry name" value="BSR4717 PROTEIN"/>
    <property type="match status" value="1"/>
</dbReference>
<dbReference type="InterPro" id="IPR031165">
    <property type="entry name" value="GNAT_YJDJ"/>
</dbReference>
<evidence type="ECO:0000313" key="2">
    <source>
        <dbReference type="EMBL" id="CQR65860.1"/>
    </source>
</evidence>
<dbReference type="Pfam" id="PF14542">
    <property type="entry name" value="Acetyltransf_CG"/>
    <property type="match status" value="1"/>
</dbReference>
<dbReference type="RefSeq" id="WP_029387177.1">
    <property type="nucleotide sequence ID" value="NZ_AZSD01000516.1"/>
</dbReference>
<dbReference type="AlphaFoldDB" id="A0A0F7W1L1"/>
<name>A0A0F7W1L1_STRLW</name>
<dbReference type="InterPro" id="IPR045057">
    <property type="entry name" value="Gcn5-rel_NAT"/>
</dbReference>
<dbReference type="KEGG" id="sle:sle_64060"/>
<sequence length="112" mass="12838">MTDHTSPTVRHTPDRSRYEIEVDGGTAGFTAYRDRGEQQRVFYHTKIYDAFSGQGLASRLVREALNDVRETGRRIVPLCPYVKGFLDKHQEFADIADPVTPDVVRWIEAELK</sequence>
<evidence type="ECO:0000313" key="3">
    <source>
        <dbReference type="Proteomes" id="UP000035016"/>
    </source>
</evidence>
<dbReference type="PROSITE" id="PS51729">
    <property type="entry name" value="GNAT_YJDJ"/>
    <property type="match status" value="1"/>
</dbReference>